<organism evidence="2 3">
    <name type="scientific">Corynebacterium alimapuense</name>
    <dbReference type="NCBI Taxonomy" id="1576874"/>
    <lineage>
        <taxon>Bacteria</taxon>
        <taxon>Bacillati</taxon>
        <taxon>Actinomycetota</taxon>
        <taxon>Actinomycetes</taxon>
        <taxon>Mycobacteriales</taxon>
        <taxon>Corynebacteriaceae</taxon>
        <taxon>Corynebacterium</taxon>
    </lineage>
</organism>
<dbReference type="InterPro" id="IPR021139">
    <property type="entry name" value="NYN"/>
</dbReference>
<proteinExistence type="predicted"/>
<dbReference type="GO" id="GO:0004540">
    <property type="term" value="F:RNA nuclease activity"/>
    <property type="evidence" value="ECO:0007669"/>
    <property type="project" value="InterPro"/>
</dbReference>
<dbReference type="AlphaFoldDB" id="A0A3M8K4M7"/>
<evidence type="ECO:0000313" key="2">
    <source>
        <dbReference type="EMBL" id="RNE48177.1"/>
    </source>
</evidence>
<reference evidence="2 3" key="1">
    <citation type="submission" date="2018-02" db="EMBL/GenBank/DDBJ databases">
        <title>Corynebacterium alimpuense sp. nov., a marine obligate actinomycete isolated from sediments of Valparaiso bay, Chile.</title>
        <authorList>
            <person name="Claverias F."/>
            <person name="Gonzales-Siles L."/>
            <person name="Salva-Serra F."/>
            <person name="Inganaes E."/>
            <person name="Molin K."/>
            <person name="Cumsille A."/>
            <person name="Undabarrena A."/>
            <person name="Couve E."/>
            <person name="Moore E.R.B."/>
            <person name="Gomila M."/>
            <person name="Camara B."/>
        </authorList>
    </citation>
    <scope>NUCLEOTIDE SEQUENCE [LARGE SCALE GENOMIC DNA]</scope>
    <source>
        <strain evidence="2 3">CCUG 69366</strain>
    </source>
</reference>
<dbReference type="OrthoDB" id="5144756at2"/>
<dbReference type="Pfam" id="PF01936">
    <property type="entry name" value="NYN"/>
    <property type="match status" value="1"/>
</dbReference>
<feature type="domain" description="NYN" evidence="1">
    <location>
        <begin position="62"/>
        <end position="138"/>
    </location>
</feature>
<dbReference type="EMBL" id="PTJO01000006">
    <property type="protein sequence ID" value="RNE48177.1"/>
    <property type="molecule type" value="Genomic_DNA"/>
</dbReference>
<protein>
    <submittedName>
        <fullName evidence="2">NYN domain-containing protein</fullName>
    </submittedName>
</protein>
<comment type="caution">
    <text evidence="2">The sequence shown here is derived from an EMBL/GenBank/DDBJ whole genome shotgun (WGS) entry which is preliminary data.</text>
</comment>
<dbReference type="Gene3D" id="3.40.50.1010">
    <property type="entry name" value="5'-nuclease"/>
    <property type="match status" value="1"/>
</dbReference>
<sequence>MTARKIILIDIENFNGGPIATPGQAHWCRRMLDNWISSTTEDLIVLAADITTVTNVHAGWQRHRILPGHGENGADFRLLEVMDEDLAARFDEVVLVSGDRIFAEKISWLNGQGLTTTVYSHPDALSKRLRFAANTVITTPITNPTENDHRKSA</sequence>
<accession>A0A3M8K4M7</accession>
<gene>
    <name evidence="2" type="ORF">C5L39_09940</name>
</gene>
<dbReference type="RefSeq" id="WP_123048752.1">
    <property type="nucleotide sequence ID" value="NZ_PTJO01000006.1"/>
</dbReference>
<name>A0A3M8K4M7_9CORY</name>
<evidence type="ECO:0000313" key="3">
    <source>
        <dbReference type="Proteomes" id="UP000266975"/>
    </source>
</evidence>
<keyword evidence="3" id="KW-1185">Reference proteome</keyword>
<dbReference type="Proteomes" id="UP000266975">
    <property type="component" value="Unassembled WGS sequence"/>
</dbReference>
<evidence type="ECO:0000259" key="1">
    <source>
        <dbReference type="Pfam" id="PF01936"/>
    </source>
</evidence>